<accession>A0ABR3VZ87</accession>
<feature type="domain" description="Nephrocystin 3-like N-terminal" evidence="2">
    <location>
        <begin position="202"/>
        <end position="350"/>
    </location>
</feature>
<evidence type="ECO:0000313" key="4">
    <source>
        <dbReference type="Proteomes" id="UP001583177"/>
    </source>
</evidence>
<keyword evidence="4" id="KW-1185">Reference proteome</keyword>
<dbReference type="InterPro" id="IPR056884">
    <property type="entry name" value="NPHP3-like_N"/>
</dbReference>
<dbReference type="PANTHER" id="PTHR10039">
    <property type="entry name" value="AMELOGENIN"/>
    <property type="match status" value="1"/>
</dbReference>
<evidence type="ECO:0000313" key="3">
    <source>
        <dbReference type="EMBL" id="KAL1849137.1"/>
    </source>
</evidence>
<gene>
    <name evidence="3" type="ORF">Daus18300_013386</name>
</gene>
<dbReference type="Proteomes" id="UP001583177">
    <property type="component" value="Unassembled WGS sequence"/>
</dbReference>
<name>A0ABR3VZ87_9PEZI</name>
<sequence length="363" mass="40421">MGALAAVSLAGNIIQFVDTAISLVTTARQLPHSSTFGAVSTQRTFYLLHGIDIGNDAGKLDTTHAVLRNRWKKDEIEALQRRLDRISRAVDLDLGFHYRCLIFARVEELAAENGRLQAHRADELRQLQNEFGEIFQGLAGDRHRAMALLIGASGRGLHIPAEQAILQQLSYVVVGQREKSIHAAHQQTLTWVFGKPEQSSPTTFEDWLSSEEDLYWVSGKPGSGKTALMEFLTYHSRTQSGLKAWAGGHPLIRAGYFFWSSSRTGLYKSQQGLLLYIIYRNLREHPELIAQVYPEVFAAGKAMPAAAVFEISASVFLLLAVLQAISLHLKESNVRFCFFINGLDEYDGSDSKTSRSPCLLSQR</sequence>
<proteinExistence type="predicted"/>
<organism evidence="3 4">
    <name type="scientific">Diaporthe australafricana</name>
    <dbReference type="NCBI Taxonomy" id="127596"/>
    <lineage>
        <taxon>Eukaryota</taxon>
        <taxon>Fungi</taxon>
        <taxon>Dikarya</taxon>
        <taxon>Ascomycota</taxon>
        <taxon>Pezizomycotina</taxon>
        <taxon>Sordariomycetes</taxon>
        <taxon>Sordariomycetidae</taxon>
        <taxon>Diaporthales</taxon>
        <taxon>Diaporthaceae</taxon>
        <taxon>Diaporthe</taxon>
    </lineage>
</organism>
<reference evidence="3 4" key="1">
    <citation type="journal article" date="2024" name="IMA Fungus">
        <title>IMA Genome - F19 : A genome assembly and annotation guide to empower mycologists, including annotated draft genome sequences of Ceratocystis pirilliformis, Diaporthe australafricana, Fusarium ophioides, Paecilomyces lecythidis, and Sporothrix stenoceras.</title>
        <authorList>
            <person name="Aylward J."/>
            <person name="Wilson A.M."/>
            <person name="Visagie C.M."/>
            <person name="Spraker J."/>
            <person name="Barnes I."/>
            <person name="Buitendag C."/>
            <person name="Ceriani C."/>
            <person name="Del Mar Angel L."/>
            <person name="du Plessis D."/>
            <person name="Fuchs T."/>
            <person name="Gasser K."/>
            <person name="Kramer D."/>
            <person name="Li W."/>
            <person name="Munsamy K."/>
            <person name="Piso A."/>
            <person name="Price J.L."/>
            <person name="Sonnekus B."/>
            <person name="Thomas C."/>
            <person name="van der Nest A."/>
            <person name="van Dijk A."/>
            <person name="van Heerden A."/>
            <person name="van Vuuren N."/>
            <person name="Yilmaz N."/>
            <person name="Duong T.A."/>
            <person name="van der Merwe N.A."/>
            <person name="Wingfield M.J."/>
            <person name="Wingfield B.D."/>
        </authorList>
    </citation>
    <scope>NUCLEOTIDE SEQUENCE [LARGE SCALE GENOMIC DNA]</scope>
    <source>
        <strain evidence="3 4">CMW 18300</strain>
    </source>
</reference>
<evidence type="ECO:0000256" key="1">
    <source>
        <dbReference type="ARBA" id="ARBA00022737"/>
    </source>
</evidence>
<dbReference type="PANTHER" id="PTHR10039:SF5">
    <property type="entry name" value="NACHT DOMAIN-CONTAINING PROTEIN"/>
    <property type="match status" value="1"/>
</dbReference>
<dbReference type="EMBL" id="JAWRVE010000206">
    <property type="protein sequence ID" value="KAL1849137.1"/>
    <property type="molecule type" value="Genomic_DNA"/>
</dbReference>
<comment type="caution">
    <text evidence="3">The sequence shown here is derived from an EMBL/GenBank/DDBJ whole genome shotgun (WGS) entry which is preliminary data.</text>
</comment>
<keyword evidence="1" id="KW-0677">Repeat</keyword>
<protein>
    <recommendedName>
        <fullName evidence="2">Nephrocystin 3-like N-terminal domain-containing protein</fullName>
    </recommendedName>
</protein>
<evidence type="ECO:0000259" key="2">
    <source>
        <dbReference type="Pfam" id="PF24883"/>
    </source>
</evidence>
<dbReference type="Pfam" id="PF24883">
    <property type="entry name" value="NPHP3_N"/>
    <property type="match status" value="1"/>
</dbReference>